<dbReference type="EMBL" id="ML210113">
    <property type="protein sequence ID" value="TFK57756.1"/>
    <property type="molecule type" value="Genomic_DNA"/>
</dbReference>
<organism evidence="1 2">
    <name type="scientific">Pluteus cervinus</name>
    <dbReference type="NCBI Taxonomy" id="181527"/>
    <lineage>
        <taxon>Eukaryota</taxon>
        <taxon>Fungi</taxon>
        <taxon>Dikarya</taxon>
        <taxon>Basidiomycota</taxon>
        <taxon>Agaricomycotina</taxon>
        <taxon>Agaricomycetes</taxon>
        <taxon>Agaricomycetidae</taxon>
        <taxon>Agaricales</taxon>
        <taxon>Pluteineae</taxon>
        <taxon>Pluteaceae</taxon>
        <taxon>Pluteus</taxon>
    </lineage>
</organism>
<reference evidence="1 2" key="1">
    <citation type="journal article" date="2019" name="Nat. Ecol. Evol.">
        <title>Megaphylogeny resolves global patterns of mushroom evolution.</title>
        <authorList>
            <person name="Varga T."/>
            <person name="Krizsan K."/>
            <person name="Foldi C."/>
            <person name="Dima B."/>
            <person name="Sanchez-Garcia M."/>
            <person name="Sanchez-Ramirez S."/>
            <person name="Szollosi G.J."/>
            <person name="Szarkandi J.G."/>
            <person name="Papp V."/>
            <person name="Albert L."/>
            <person name="Andreopoulos W."/>
            <person name="Angelini C."/>
            <person name="Antonin V."/>
            <person name="Barry K.W."/>
            <person name="Bougher N.L."/>
            <person name="Buchanan P."/>
            <person name="Buyck B."/>
            <person name="Bense V."/>
            <person name="Catcheside P."/>
            <person name="Chovatia M."/>
            <person name="Cooper J."/>
            <person name="Damon W."/>
            <person name="Desjardin D."/>
            <person name="Finy P."/>
            <person name="Geml J."/>
            <person name="Haridas S."/>
            <person name="Hughes K."/>
            <person name="Justo A."/>
            <person name="Karasinski D."/>
            <person name="Kautmanova I."/>
            <person name="Kiss B."/>
            <person name="Kocsube S."/>
            <person name="Kotiranta H."/>
            <person name="LaButti K.M."/>
            <person name="Lechner B.E."/>
            <person name="Liimatainen K."/>
            <person name="Lipzen A."/>
            <person name="Lukacs Z."/>
            <person name="Mihaltcheva S."/>
            <person name="Morgado L.N."/>
            <person name="Niskanen T."/>
            <person name="Noordeloos M.E."/>
            <person name="Ohm R.A."/>
            <person name="Ortiz-Santana B."/>
            <person name="Ovrebo C."/>
            <person name="Racz N."/>
            <person name="Riley R."/>
            <person name="Savchenko A."/>
            <person name="Shiryaev A."/>
            <person name="Soop K."/>
            <person name="Spirin V."/>
            <person name="Szebenyi C."/>
            <person name="Tomsovsky M."/>
            <person name="Tulloss R.E."/>
            <person name="Uehling J."/>
            <person name="Grigoriev I.V."/>
            <person name="Vagvolgyi C."/>
            <person name="Papp T."/>
            <person name="Martin F.M."/>
            <person name="Miettinen O."/>
            <person name="Hibbett D.S."/>
            <person name="Nagy L.G."/>
        </authorList>
    </citation>
    <scope>NUCLEOTIDE SEQUENCE [LARGE SCALE GENOMIC DNA]</scope>
    <source>
        <strain evidence="1 2">NL-1719</strain>
    </source>
</reference>
<name>A0ACD2ZWI5_9AGAR</name>
<accession>A0ACD2ZWI5</accession>
<keyword evidence="2" id="KW-1185">Reference proteome</keyword>
<dbReference type="Proteomes" id="UP000308600">
    <property type="component" value="Unassembled WGS sequence"/>
</dbReference>
<evidence type="ECO:0000313" key="2">
    <source>
        <dbReference type="Proteomes" id="UP000308600"/>
    </source>
</evidence>
<protein>
    <submittedName>
        <fullName evidence="1">Uncharacterized protein</fullName>
    </submittedName>
</protein>
<evidence type="ECO:0000313" key="1">
    <source>
        <dbReference type="EMBL" id="TFK57756.1"/>
    </source>
</evidence>
<sequence>MVNPIYFDPTYYASDYEIDCLIVELQAEIRAVMAVTQALGDSINGLLRLVIRRRAFIRSYPLAPTHRPTPRSIRGASSGRSGAALPLSSNNPNASLARRHASAHGIPIRVLPPSPSAQTRALFSPLDRLAHAASVAPQAAVASSSTNTLDREQLIPRPQGGRRRGPSSDSDEFEREFDIVGYVLDCGSERESFPSV</sequence>
<proteinExistence type="predicted"/>
<gene>
    <name evidence="1" type="ORF">BDN72DRAFT_907555</name>
</gene>